<gene>
    <name evidence="3" type="ORF">HO133_005704</name>
</gene>
<keyword evidence="1" id="KW-0175">Coiled coil</keyword>
<feature type="compositionally biased region" description="Polar residues" evidence="2">
    <location>
        <begin position="226"/>
        <end position="237"/>
    </location>
</feature>
<evidence type="ECO:0000313" key="4">
    <source>
        <dbReference type="Proteomes" id="UP000593566"/>
    </source>
</evidence>
<protein>
    <submittedName>
        <fullName evidence="3">Uncharacterized protein</fullName>
    </submittedName>
</protein>
<keyword evidence="4" id="KW-1185">Reference proteome</keyword>
<feature type="compositionally biased region" description="Polar residues" evidence="2">
    <location>
        <begin position="460"/>
        <end position="470"/>
    </location>
</feature>
<evidence type="ECO:0000313" key="3">
    <source>
        <dbReference type="EMBL" id="KAF6218357.1"/>
    </source>
</evidence>
<dbReference type="RefSeq" id="XP_037147792.1">
    <property type="nucleotide sequence ID" value="XM_037296611.1"/>
</dbReference>
<dbReference type="AlphaFoldDB" id="A0A8H6C7F9"/>
<feature type="region of interest" description="Disordered" evidence="2">
    <location>
        <begin position="380"/>
        <end position="496"/>
    </location>
</feature>
<organism evidence="3 4">
    <name type="scientific">Letharia lupina</name>
    <dbReference type="NCBI Taxonomy" id="560253"/>
    <lineage>
        <taxon>Eukaryota</taxon>
        <taxon>Fungi</taxon>
        <taxon>Dikarya</taxon>
        <taxon>Ascomycota</taxon>
        <taxon>Pezizomycotina</taxon>
        <taxon>Lecanoromycetes</taxon>
        <taxon>OSLEUM clade</taxon>
        <taxon>Lecanoromycetidae</taxon>
        <taxon>Lecanorales</taxon>
        <taxon>Lecanorineae</taxon>
        <taxon>Parmeliaceae</taxon>
        <taxon>Letharia</taxon>
    </lineage>
</organism>
<sequence length="669" mass="74710">MTEFKIEYQIRRDSEGKESVYKVYLPSTYKGWAIKAERKDAASPGADAFPSEIPMEAEKPSNDHQEPSAQDFHDGPVQKYSHCLRRRGGSEYQLEQLTKLKAVNGVVSPSRVEPGQSPIRTHYRPSKDYARVGTRRTNMRCPICGDWFPRKENVSGHFIHCVARNGNPQGYYWDGALNDERRIGKQIAELYCKRGGGGDQDTETSTDDGGSGNDPHTISYEPSEPCSYSQPSGSRSLAVTPCLRHDRNDYTGVSLPTQTRTEHGYGNRVSELVDEEVDDRNIAIPKNNKERQAKTPANATQGPPSEQLRDPQAHRLPLRYDNIKRAWVSTTPETVEQRRSEANTIRASGYDNTHGDFDAIHRVSKTGVPIQSSQVCHTTSSAYTSPTLGDLRAGRSTVSSPGNATTSLTSPVGYPNRQRYLQPKPHPSSLPSGAKKRRIPSELSPLSQSSKRQRMLSTPVLPSQQENLLQPKTAAGPRSQPKERGHQRSPTIVEGLALSLSRTRSTSGEMMEENHAGARQSKGLDLRMNTEAAESAAVPTSGIEPTPGDELCADSIKSHKEFRRELDILAREIDAVNKRADTAELRVRIAENMVYQANNAGFAKLKMQEDTYKKENERQQRAYKSLMIRCDALELSISGKNQEIDELKWDLKHEQQMSAIVRSEHARRH</sequence>
<evidence type="ECO:0000256" key="1">
    <source>
        <dbReference type="SAM" id="Coils"/>
    </source>
</evidence>
<reference evidence="3 4" key="1">
    <citation type="journal article" date="2020" name="Genomics">
        <title>Complete, high-quality genomes from long-read metagenomic sequencing of two wolf lichen thalli reveals enigmatic genome architecture.</title>
        <authorList>
            <person name="McKenzie S.K."/>
            <person name="Walston R.F."/>
            <person name="Allen J.L."/>
        </authorList>
    </citation>
    <scope>NUCLEOTIDE SEQUENCE [LARGE SCALE GENOMIC DNA]</scope>
    <source>
        <strain evidence="3">WasteWater1</strain>
    </source>
</reference>
<feature type="region of interest" description="Disordered" evidence="2">
    <location>
        <begin position="193"/>
        <end position="312"/>
    </location>
</feature>
<feature type="region of interest" description="Disordered" evidence="2">
    <location>
        <begin position="40"/>
        <end position="76"/>
    </location>
</feature>
<dbReference type="EMBL" id="JACCJB010000022">
    <property type="protein sequence ID" value="KAF6218357.1"/>
    <property type="molecule type" value="Genomic_DNA"/>
</dbReference>
<accession>A0A8H6C7F9</accession>
<dbReference type="GeneID" id="59334109"/>
<comment type="caution">
    <text evidence="3">The sequence shown here is derived from an EMBL/GenBank/DDBJ whole genome shotgun (WGS) entry which is preliminary data.</text>
</comment>
<feature type="compositionally biased region" description="Polar residues" evidence="2">
    <location>
        <begin position="396"/>
        <end position="410"/>
    </location>
</feature>
<dbReference type="Proteomes" id="UP000593566">
    <property type="component" value="Unassembled WGS sequence"/>
</dbReference>
<feature type="coiled-coil region" evidence="1">
    <location>
        <begin position="559"/>
        <end position="593"/>
    </location>
</feature>
<name>A0A8H6C7F9_9LECA</name>
<proteinExistence type="predicted"/>
<feature type="compositionally biased region" description="Polar residues" evidence="2">
    <location>
        <begin position="295"/>
        <end position="304"/>
    </location>
</feature>
<feature type="compositionally biased region" description="Basic and acidic residues" evidence="2">
    <location>
        <begin position="56"/>
        <end position="76"/>
    </location>
</feature>
<evidence type="ECO:0000256" key="2">
    <source>
        <dbReference type="SAM" id="MobiDB-lite"/>
    </source>
</evidence>